<dbReference type="Ensembl" id="ENSDNVT00000013347.1">
    <property type="protein sequence ID" value="ENSDNVP00000011073.1"/>
    <property type="gene ID" value="ENSDNVG00000007832.1"/>
</dbReference>
<name>A0A8C4JLI6_DRONO</name>
<dbReference type="AlphaFoldDB" id="A0A8C4JLI6"/>
<reference evidence="2" key="1">
    <citation type="submission" date="2025-08" db="UniProtKB">
        <authorList>
            <consortium name="Ensembl"/>
        </authorList>
    </citation>
    <scope>IDENTIFICATION</scope>
</reference>
<evidence type="ECO:0000256" key="1">
    <source>
        <dbReference type="SAM" id="MobiDB-lite"/>
    </source>
</evidence>
<sequence length="257" mass="26603">PHPALPRRSPAAALPGGGGPPSTAPGRSPPAQPAVARWPMGTHSGAGAPPRHHGPWGPTLGWGHPRGTMAHGDPLWGGGTPEAPWSVGTHSGAGATPRYHSPWGPTLGQGHPLGTMARGDPFWGRGTPEVPQPMGTHSGAGAPPRYHGPWGPILGQGHPRGTMAHGDPLWGTTAHGGSTLGQGHPQRPAAHGGTHCRGGTPPRDSRPWGNPLWSRDNLEQSCPGFTVPDCEVLEPPSGDPIMLSNVCSSSQRYIRRQ</sequence>
<reference evidence="2" key="2">
    <citation type="submission" date="2025-09" db="UniProtKB">
        <authorList>
            <consortium name="Ensembl"/>
        </authorList>
    </citation>
    <scope>IDENTIFICATION</scope>
</reference>
<evidence type="ECO:0000313" key="2">
    <source>
        <dbReference type="Ensembl" id="ENSDNVP00000011073.1"/>
    </source>
</evidence>
<dbReference type="Proteomes" id="UP000694423">
    <property type="component" value="Unplaced"/>
</dbReference>
<proteinExistence type="predicted"/>
<feature type="region of interest" description="Disordered" evidence="1">
    <location>
        <begin position="1"/>
        <end position="215"/>
    </location>
</feature>
<feature type="compositionally biased region" description="Low complexity" evidence="1">
    <location>
        <begin position="1"/>
        <end position="14"/>
    </location>
</feature>
<evidence type="ECO:0000313" key="3">
    <source>
        <dbReference type="Proteomes" id="UP000694423"/>
    </source>
</evidence>
<accession>A0A8C4JLI6</accession>
<organism evidence="2 3">
    <name type="scientific">Dromaius novaehollandiae</name>
    <name type="common">Emu</name>
    <dbReference type="NCBI Taxonomy" id="8790"/>
    <lineage>
        <taxon>Eukaryota</taxon>
        <taxon>Metazoa</taxon>
        <taxon>Chordata</taxon>
        <taxon>Craniata</taxon>
        <taxon>Vertebrata</taxon>
        <taxon>Euteleostomi</taxon>
        <taxon>Archelosauria</taxon>
        <taxon>Archosauria</taxon>
        <taxon>Dinosauria</taxon>
        <taxon>Saurischia</taxon>
        <taxon>Theropoda</taxon>
        <taxon>Coelurosauria</taxon>
        <taxon>Aves</taxon>
        <taxon>Palaeognathae</taxon>
        <taxon>Casuariiformes</taxon>
        <taxon>Dromaiidae</taxon>
        <taxon>Dromaius</taxon>
    </lineage>
</organism>
<protein>
    <submittedName>
        <fullName evidence="2">Uncharacterized protein</fullName>
    </submittedName>
</protein>
<keyword evidence="3" id="KW-1185">Reference proteome</keyword>